<dbReference type="Gene3D" id="1.20.1280.50">
    <property type="match status" value="1"/>
</dbReference>
<organism evidence="1 2">
    <name type="scientific">Gymnopus androsaceus JB14</name>
    <dbReference type="NCBI Taxonomy" id="1447944"/>
    <lineage>
        <taxon>Eukaryota</taxon>
        <taxon>Fungi</taxon>
        <taxon>Dikarya</taxon>
        <taxon>Basidiomycota</taxon>
        <taxon>Agaricomycotina</taxon>
        <taxon>Agaricomycetes</taxon>
        <taxon>Agaricomycetidae</taxon>
        <taxon>Agaricales</taxon>
        <taxon>Marasmiineae</taxon>
        <taxon>Omphalotaceae</taxon>
        <taxon>Gymnopus</taxon>
    </lineage>
</organism>
<protein>
    <submittedName>
        <fullName evidence="1">Uncharacterized protein</fullName>
    </submittedName>
</protein>
<evidence type="ECO:0000313" key="1">
    <source>
        <dbReference type="EMBL" id="KAE9390779.1"/>
    </source>
</evidence>
<gene>
    <name evidence="1" type="ORF">BT96DRAFT_796016</name>
</gene>
<reference evidence="1" key="1">
    <citation type="journal article" date="2019" name="Environ. Microbiol.">
        <title>Fungal ecological strategies reflected in gene transcription - a case study of two litter decomposers.</title>
        <authorList>
            <person name="Barbi F."/>
            <person name="Kohler A."/>
            <person name="Barry K."/>
            <person name="Baskaran P."/>
            <person name="Daum C."/>
            <person name="Fauchery L."/>
            <person name="Ihrmark K."/>
            <person name="Kuo A."/>
            <person name="LaButti K."/>
            <person name="Lipzen A."/>
            <person name="Morin E."/>
            <person name="Grigoriev I.V."/>
            <person name="Henrissat B."/>
            <person name="Lindahl B."/>
            <person name="Martin F."/>
        </authorList>
    </citation>
    <scope>NUCLEOTIDE SEQUENCE</scope>
    <source>
        <strain evidence="1">JB14</strain>
    </source>
</reference>
<accession>A0A6A4GY14</accession>
<name>A0A6A4GY14_9AGAR</name>
<dbReference type="EMBL" id="ML769647">
    <property type="protein sequence ID" value="KAE9390779.1"/>
    <property type="molecule type" value="Genomic_DNA"/>
</dbReference>
<sequence length="106" mass="12435">QLLKDGEKDLGDFSAEISRLQSRILFLERKRGRLEARLKEYASLISPIRRLPDDILSVLFEQYCIDSEQQFPTLGPFKLSAVCSHWRSIVLSNPSIWSRITFRFYK</sequence>
<feature type="non-terminal residue" evidence="1">
    <location>
        <position position="1"/>
    </location>
</feature>
<proteinExistence type="predicted"/>
<keyword evidence="2" id="KW-1185">Reference proteome</keyword>
<feature type="non-terminal residue" evidence="1">
    <location>
        <position position="106"/>
    </location>
</feature>
<dbReference type="Proteomes" id="UP000799118">
    <property type="component" value="Unassembled WGS sequence"/>
</dbReference>
<dbReference type="OrthoDB" id="3221235at2759"/>
<evidence type="ECO:0000313" key="2">
    <source>
        <dbReference type="Proteomes" id="UP000799118"/>
    </source>
</evidence>
<dbReference type="AlphaFoldDB" id="A0A6A4GY14"/>